<accession>A0ABT4DJB2</accession>
<dbReference type="EMBL" id="JAOXXL010000026">
    <property type="protein sequence ID" value="MCY7008687.1"/>
    <property type="molecule type" value="Genomic_DNA"/>
</dbReference>
<dbReference type="RefSeq" id="WP_029759219.1">
    <property type="nucleotide sequence ID" value="NZ_JAOXXL010000026.1"/>
</dbReference>
<proteinExistence type="predicted"/>
<keyword evidence="2" id="KW-1185">Reference proteome</keyword>
<evidence type="ECO:0000313" key="1">
    <source>
        <dbReference type="EMBL" id="MCY7008687.1"/>
    </source>
</evidence>
<sequence>MSKRFITLKDIEQQINNGKIYLEKKTILSSSLQDYIREHNIQVVYGEKSTCAEKTSIEDCNCLHEEINGIPVSISSKADGFAETARMIVKILKNDYGIQDEKKIMQVIKNIKEVLK</sequence>
<gene>
    <name evidence="1" type="ORF">OCK72_08545</name>
</gene>
<evidence type="ECO:0000313" key="2">
    <source>
        <dbReference type="Proteomes" id="UP001062738"/>
    </source>
</evidence>
<organism evidence="1 2">
    <name type="scientific">Fusobacterium simiae</name>
    <dbReference type="NCBI Taxonomy" id="855"/>
    <lineage>
        <taxon>Bacteria</taxon>
        <taxon>Fusobacteriati</taxon>
        <taxon>Fusobacteriota</taxon>
        <taxon>Fusobacteriia</taxon>
        <taxon>Fusobacteriales</taxon>
        <taxon>Fusobacteriaceae</taxon>
        <taxon>Fusobacterium</taxon>
    </lineage>
</organism>
<comment type="caution">
    <text evidence="1">The sequence shown here is derived from an EMBL/GenBank/DDBJ whole genome shotgun (WGS) entry which is preliminary data.</text>
</comment>
<reference evidence="1" key="1">
    <citation type="submission" date="2022-09" db="EMBL/GenBank/DDBJ databases">
        <authorList>
            <person name="Zoaiter M."/>
        </authorList>
    </citation>
    <scope>NUCLEOTIDE SEQUENCE</scope>
    <source>
        <strain evidence="1">DSM 19848</strain>
    </source>
</reference>
<name>A0ABT4DJB2_FUSSI</name>
<dbReference type="Proteomes" id="UP001062738">
    <property type="component" value="Unassembled WGS sequence"/>
</dbReference>
<protein>
    <submittedName>
        <fullName evidence="1">Uncharacterized protein</fullName>
    </submittedName>
</protein>